<proteinExistence type="predicted"/>
<dbReference type="SUPFAM" id="SSF51126">
    <property type="entry name" value="Pectin lyase-like"/>
    <property type="match status" value="1"/>
</dbReference>
<evidence type="ECO:0000256" key="1">
    <source>
        <dbReference type="SAM" id="MobiDB-lite"/>
    </source>
</evidence>
<feature type="compositionally biased region" description="Basic residues" evidence="1">
    <location>
        <begin position="432"/>
        <end position="443"/>
    </location>
</feature>
<keyword evidence="2" id="KW-0812">Transmembrane</keyword>
<organism evidence="3">
    <name type="scientific">freshwater metagenome</name>
    <dbReference type="NCBI Taxonomy" id="449393"/>
    <lineage>
        <taxon>unclassified sequences</taxon>
        <taxon>metagenomes</taxon>
        <taxon>ecological metagenomes</taxon>
    </lineage>
</organism>
<accession>A0A6J7NLM0</accession>
<dbReference type="AlphaFoldDB" id="A0A6J7NLM0"/>
<feature type="transmembrane region" description="Helical" evidence="2">
    <location>
        <begin position="21"/>
        <end position="43"/>
    </location>
</feature>
<name>A0A6J7NLM0_9ZZZZ</name>
<dbReference type="EMBL" id="CAFBOZ010000006">
    <property type="protein sequence ID" value="CAB4991589.1"/>
    <property type="molecule type" value="Genomic_DNA"/>
</dbReference>
<evidence type="ECO:0000313" key="3">
    <source>
        <dbReference type="EMBL" id="CAB4991589.1"/>
    </source>
</evidence>
<reference evidence="3" key="1">
    <citation type="submission" date="2020-05" db="EMBL/GenBank/DDBJ databases">
        <authorList>
            <person name="Chiriac C."/>
            <person name="Salcher M."/>
            <person name="Ghai R."/>
            <person name="Kavagutti S V."/>
        </authorList>
    </citation>
    <scope>NUCLEOTIDE SEQUENCE</scope>
</reference>
<dbReference type="InterPro" id="IPR011050">
    <property type="entry name" value="Pectin_lyase_fold/virulence"/>
</dbReference>
<gene>
    <name evidence="3" type="ORF">UFOPK3992_00076</name>
</gene>
<evidence type="ECO:0000256" key="2">
    <source>
        <dbReference type="SAM" id="Phobius"/>
    </source>
</evidence>
<sequence length="450" mass="44391">MLSYIPRPAHLAESRRHRRRLGVAAGATVALIASVLGTGIAAAGESTSPTTCVVKAGTGAVSVGVAGDSTALAAALADESIPTIYVGGICKGNFTINRTVNVIGGLRANGSLGEKGTAILDGQATDAVISGYNSTVTVSLSRLIIRNGNGFDGGGILNYGSLTLSRSTVSGNTAARYGGGIANFGGSLTLNHSTVIGNTATDGGGGGINNYLGTITLIKSKVSGNSAAEGGGINNATEGTVSLTHSTISGNTATDPRGGGGGGIHNYIGTTTLIKSKVSRNSTASVGGGIKNSFGTMTLIKSKVSRNSAVAGGGIVNFGESGNVTLTDSTVTSNTAAPVSSSLGGPAGGGGILNGARATLTLDGHTKVTRNTATDGGGGGILNNSGFFIPGRDGTLTTTDSWTGITCGNTPDDFRAVKDTTYAGQTAAPCSPHRKPHPSRHASRMPGPSA</sequence>
<keyword evidence="2" id="KW-1133">Transmembrane helix</keyword>
<keyword evidence="2" id="KW-0472">Membrane</keyword>
<protein>
    <submittedName>
        <fullName evidence="3">Unannotated protein</fullName>
    </submittedName>
</protein>
<feature type="region of interest" description="Disordered" evidence="1">
    <location>
        <begin position="424"/>
        <end position="450"/>
    </location>
</feature>